<dbReference type="UniPathway" id="UPA00251">
    <property type="reaction ID" value="UER00318"/>
</dbReference>
<dbReference type="InterPro" id="IPR001731">
    <property type="entry name" value="ALAD"/>
</dbReference>
<dbReference type="GO" id="GO:0004655">
    <property type="term" value="F:porphobilinogen synthase activity"/>
    <property type="evidence" value="ECO:0007669"/>
    <property type="project" value="UniProtKB-EC"/>
</dbReference>
<evidence type="ECO:0000256" key="7">
    <source>
        <dbReference type="ARBA" id="ARBA00032837"/>
    </source>
</evidence>
<dbReference type="InterPro" id="IPR013785">
    <property type="entry name" value="Aldolase_TIM"/>
</dbReference>
<dbReference type="NCBIfam" id="NF006762">
    <property type="entry name" value="PRK09283.1"/>
    <property type="match status" value="1"/>
</dbReference>
<organism evidence="9">
    <name type="scientific">marine metagenome</name>
    <dbReference type="NCBI Taxonomy" id="408172"/>
    <lineage>
        <taxon>unclassified sequences</taxon>
        <taxon>metagenomes</taxon>
        <taxon>ecological metagenomes</taxon>
    </lineage>
</organism>
<keyword evidence="6" id="KW-0627">Porphyrin biosynthesis</keyword>
<sequence length="250" mass="28010">KRLEIESMPGQFYFPLDKIEKTIEETMKLGINGIILFGIAKIKDDMATETINENGIIQQTVRKIRQSFPELIIITDACFCQYTTHGHCGILDINGSIDRNSSLKQLQGQTISHVDAGADFVAPSCMIDGMVKHIRDALDENGYEDRGILSYAIKYASAFYGPFRYAFNSSPKQGDRKSYQMDPGNIREALKEAQIDEDEGADIIMVKPALPYMDVIKEVKNQVTCPVAAYQESGEYAMIKAAAQNNWMDE</sequence>
<dbReference type="PRINTS" id="PR00144">
    <property type="entry name" value="DALDHYDRTASE"/>
</dbReference>
<evidence type="ECO:0000313" key="9">
    <source>
        <dbReference type="EMBL" id="SVE09383.1"/>
    </source>
</evidence>
<dbReference type="PANTHER" id="PTHR11458">
    <property type="entry name" value="DELTA-AMINOLEVULINIC ACID DEHYDRATASE"/>
    <property type="match status" value="1"/>
</dbReference>
<dbReference type="EC" id="4.2.1.24" evidence="3"/>
<evidence type="ECO:0000256" key="1">
    <source>
        <dbReference type="ARBA" id="ARBA00004694"/>
    </source>
</evidence>
<dbReference type="GO" id="GO:0008270">
    <property type="term" value="F:zinc ion binding"/>
    <property type="evidence" value="ECO:0007669"/>
    <property type="project" value="TreeGrafter"/>
</dbReference>
<dbReference type="InterPro" id="IPR030656">
    <property type="entry name" value="ALAD_AS"/>
</dbReference>
<dbReference type="GO" id="GO:0005829">
    <property type="term" value="C:cytosol"/>
    <property type="evidence" value="ECO:0007669"/>
    <property type="project" value="TreeGrafter"/>
</dbReference>
<reference evidence="9" key="1">
    <citation type="submission" date="2018-05" db="EMBL/GenBank/DDBJ databases">
        <authorList>
            <person name="Lanie J.A."/>
            <person name="Ng W.-L."/>
            <person name="Kazmierczak K.M."/>
            <person name="Andrzejewski T.M."/>
            <person name="Davidsen T.M."/>
            <person name="Wayne K.J."/>
            <person name="Tettelin H."/>
            <person name="Glass J.I."/>
            <person name="Rusch D."/>
            <person name="Podicherti R."/>
            <person name="Tsui H.-C.T."/>
            <person name="Winkler M.E."/>
        </authorList>
    </citation>
    <scope>NUCLEOTIDE SEQUENCE</scope>
</reference>
<dbReference type="EMBL" id="UINC01193660">
    <property type="protein sequence ID" value="SVE09383.1"/>
    <property type="molecule type" value="Genomic_DNA"/>
</dbReference>
<comment type="catalytic activity">
    <reaction evidence="8">
        <text>2 5-aminolevulinate = porphobilinogen + 2 H2O + H(+)</text>
        <dbReference type="Rhea" id="RHEA:24064"/>
        <dbReference type="ChEBI" id="CHEBI:15377"/>
        <dbReference type="ChEBI" id="CHEBI:15378"/>
        <dbReference type="ChEBI" id="CHEBI:58126"/>
        <dbReference type="ChEBI" id="CHEBI:356416"/>
        <dbReference type="EC" id="4.2.1.24"/>
    </reaction>
</comment>
<dbReference type="AlphaFoldDB" id="A0A383AP60"/>
<dbReference type="Pfam" id="PF00490">
    <property type="entry name" value="ALAD"/>
    <property type="match status" value="1"/>
</dbReference>
<evidence type="ECO:0000256" key="5">
    <source>
        <dbReference type="ARBA" id="ARBA00023239"/>
    </source>
</evidence>
<evidence type="ECO:0000256" key="4">
    <source>
        <dbReference type="ARBA" id="ARBA00023133"/>
    </source>
</evidence>
<accession>A0A383AP60</accession>
<gene>
    <name evidence="9" type="ORF">METZ01_LOCUS462237</name>
</gene>
<comment type="similarity">
    <text evidence="2">Belongs to the ALAD family.</text>
</comment>
<keyword evidence="5" id="KW-0456">Lyase</keyword>
<keyword evidence="4" id="KW-0350">Heme biosynthesis</keyword>
<dbReference type="SMART" id="SM01004">
    <property type="entry name" value="ALAD"/>
    <property type="match status" value="1"/>
</dbReference>
<evidence type="ECO:0000256" key="3">
    <source>
        <dbReference type="ARBA" id="ARBA00012053"/>
    </source>
</evidence>
<comment type="pathway">
    <text evidence="1">Porphyrin-containing compound metabolism; protoporphyrin-IX biosynthesis; coproporphyrinogen-III from 5-aminolevulinate: step 1/4.</text>
</comment>
<evidence type="ECO:0000256" key="6">
    <source>
        <dbReference type="ARBA" id="ARBA00023244"/>
    </source>
</evidence>
<evidence type="ECO:0000256" key="8">
    <source>
        <dbReference type="ARBA" id="ARBA00047651"/>
    </source>
</evidence>
<dbReference type="GO" id="GO:0006782">
    <property type="term" value="P:protoporphyrinogen IX biosynthetic process"/>
    <property type="evidence" value="ECO:0007669"/>
    <property type="project" value="UniProtKB-UniPathway"/>
</dbReference>
<feature type="non-terminal residue" evidence="9">
    <location>
        <position position="1"/>
    </location>
</feature>
<dbReference type="PANTHER" id="PTHR11458:SF0">
    <property type="entry name" value="DELTA-AMINOLEVULINIC ACID DEHYDRATASE"/>
    <property type="match status" value="1"/>
</dbReference>
<protein>
    <recommendedName>
        <fullName evidence="3">porphobilinogen synthase</fullName>
        <ecNumber evidence="3">4.2.1.24</ecNumber>
    </recommendedName>
    <alternativeName>
        <fullName evidence="7">Porphobilinogen synthase</fullName>
    </alternativeName>
</protein>
<evidence type="ECO:0000256" key="2">
    <source>
        <dbReference type="ARBA" id="ARBA00008055"/>
    </source>
</evidence>
<dbReference type="PROSITE" id="PS00169">
    <property type="entry name" value="D_ALA_DEHYDRATASE"/>
    <property type="match status" value="1"/>
</dbReference>
<feature type="non-terminal residue" evidence="9">
    <location>
        <position position="250"/>
    </location>
</feature>
<dbReference type="Gene3D" id="3.20.20.70">
    <property type="entry name" value="Aldolase class I"/>
    <property type="match status" value="1"/>
</dbReference>
<proteinExistence type="inferred from homology"/>
<dbReference type="SUPFAM" id="SSF51569">
    <property type="entry name" value="Aldolase"/>
    <property type="match status" value="1"/>
</dbReference>
<name>A0A383AP60_9ZZZZ</name>